<dbReference type="PANTHER" id="PTHR34815">
    <property type="entry name" value="LYSINE ACETYLTRANSFERASE"/>
    <property type="match status" value="1"/>
</dbReference>
<feature type="domain" description="LYC1 C-terminal" evidence="1">
    <location>
        <begin position="214"/>
        <end position="399"/>
    </location>
</feature>
<dbReference type="InterPro" id="IPR053013">
    <property type="entry name" value="LAT"/>
</dbReference>
<protein>
    <recommendedName>
        <fullName evidence="1">LYC1 C-terminal domain-containing protein</fullName>
    </recommendedName>
</protein>
<evidence type="ECO:0000313" key="2">
    <source>
        <dbReference type="EMBL" id="KAF9478293.1"/>
    </source>
</evidence>
<dbReference type="Pfam" id="PF22998">
    <property type="entry name" value="GNAT_LYC1-like"/>
    <property type="match status" value="1"/>
</dbReference>
<evidence type="ECO:0000259" key="1">
    <source>
        <dbReference type="Pfam" id="PF22998"/>
    </source>
</evidence>
<dbReference type="AlphaFoldDB" id="A0A9P5YYW4"/>
<dbReference type="InterPro" id="IPR055100">
    <property type="entry name" value="GNAT_LYC1-like"/>
</dbReference>
<keyword evidence="3" id="KW-1185">Reference proteome</keyword>
<gene>
    <name evidence="2" type="ORF">BDN70DRAFT_860403</name>
</gene>
<sequence>MTAVPLSSLSLFPGTREQIIESRTRSYASWGRGTTLQEYLERDARTDNHEVSRNNKLMTWVLARRDSPGSLDFMCSCETYWREGLVRAGSSTDPNLKNKENEVEVVDCCAVASVFTPAINRGKGYARHMMRLLHWVVAPSHSLPKEFPAAWGTPPQRPSFIKNAAFSVLYSDVGPTFYHAGPSYDKEDGWKVVNPVSTIWSVSKAHELLSPIKNDALNWKWFDEDSINGAWKVDEAAMKEEMSKVPASGKTLFSYLPTKGVAGFQHHRLQQFWVKMNPKPIYWGISLASDSESTALDLSTFASWTLDFRPPTMNSLIITRLRSNREDFKKLLAQVVDFAKKHSIEEVEVWNLPSALEETAHSFGGKTIVRDEHLSSFKWYGHEKNEDVSWLYNEKFCWC</sequence>
<proteinExistence type="predicted"/>
<organism evidence="2 3">
    <name type="scientific">Pholiota conissans</name>
    <dbReference type="NCBI Taxonomy" id="109636"/>
    <lineage>
        <taxon>Eukaryota</taxon>
        <taxon>Fungi</taxon>
        <taxon>Dikarya</taxon>
        <taxon>Basidiomycota</taxon>
        <taxon>Agaricomycotina</taxon>
        <taxon>Agaricomycetes</taxon>
        <taxon>Agaricomycetidae</taxon>
        <taxon>Agaricales</taxon>
        <taxon>Agaricineae</taxon>
        <taxon>Strophariaceae</taxon>
        <taxon>Pholiota</taxon>
    </lineage>
</organism>
<name>A0A9P5YYW4_9AGAR</name>
<accession>A0A9P5YYW4</accession>
<comment type="caution">
    <text evidence="2">The sequence shown here is derived from an EMBL/GenBank/DDBJ whole genome shotgun (WGS) entry which is preliminary data.</text>
</comment>
<dbReference type="Proteomes" id="UP000807469">
    <property type="component" value="Unassembled WGS sequence"/>
</dbReference>
<evidence type="ECO:0000313" key="3">
    <source>
        <dbReference type="Proteomes" id="UP000807469"/>
    </source>
</evidence>
<reference evidence="2" key="1">
    <citation type="submission" date="2020-11" db="EMBL/GenBank/DDBJ databases">
        <authorList>
            <consortium name="DOE Joint Genome Institute"/>
            <person name="Ahrendt S."/>
            <person name="Riley R."/>
            <person name="Andreopoulos W."/>
            <person name="Labutti K."/>
            <person name="Pangilinan J."/>
            <person name="Ruiz-Duenas F.J."/>
            <person name="Barrasa J.M."/>
            <person name="Sanchez-Garcia M."/>
            <person name="Camarero S."/>
            <person name="Miyauchi S."/>
            <person name="Serrano A."/>
            <person name="Linde D."/>
            <person name="Babiker R."/>
            <person name="Drula E."/>
            <person name="Ayuso-Fernandez I."/>
            <person name="Pacheco R."/>
            <person name="Padilla G."/>
            <person name="Ferreira P."/>
            <person name="Barriuso J."/>
            <person name="Kellner H."/>
            <person name="Castanera R."/>
            <person name="Alfaro M."/>
            <person name="Ramirez L."/>
            <person name="Pisabarro A.G."/>
            <person name="Kuo A."/>
            <person name="Tritt A."/>
            <person name="Lipzen A."/>
            <person name="He G."/>
            <person name="Yan M."/>
            <person name="Ng V."/>
            <person name="Cullen D."/>
            <person name="Martin F."/>
            <person name="Rosso M.-N."/>
            <person name="Henrissat B."/>
            <person name="Hibbett D."/>
            <person name="Martinez A.T."/>
            <person name="Grigoriev I.V."/>
        </authorList>
    </citation>
    <scope>NUCLEOTIDE SEQUENCE</scope>
    <source>
        <strain evidence="2">CIRM-BRFM 674</strain>
    </source>
</reference>
<dbReference type="OrthoDB" id="2020070at2759"/>
<dbReference type="PANTHER" id="PTHR34815:SF2">
    <property type="entry name" value="N-ACETYLTRANSFERASE DOMAIN-CONTAINING PROTEIN"/>
    <property type="match status" value="1"/>
</dbReference>
<dbReference type="EMBL" id="MU155238">
    <property type="protein sequence ID" value="KAF9478293.1"/>
    <property type="molecule type" value="Genomic_DNA"/>
</dbReference>